<keyword evidence="3" id="KW-1185">Reference proteome</keyword>
<evidence type="ECO:0000313" key="3">
    <source>
        <dbReference type="Proteomes" id="UP000594263"/>
    </source>
</evidence>
<dbReference type="EnsemblPlants" id="Kaladp0085s0153.1.v1.1">
    <property type="protein sequence ID" value="Kaladp0085s0153.1.v1.1.CDS.1"/>
    <property type="gene ID" value="Kaladp0085s0153.v1.1"/>
</dbReference>
<sequence>MDTTKTSSSHLLLWLYLQRWRAAPPASLVTLSPHQKNYIPKRSERLNYTACGASAIHDLYIYLLESMTTNDTSPPHIHKRTKVRSGPS</sequence>
<dbReference type="Proteomes" id="UP000594263">
    <property type="component" value="Unplaced"/>
</dbReference>
<evidence type="ECO:0000313" key="2">
    <source>
        <dbReference type="EnsemblPlants" id="Kaladp0085s0153.1.v1.1.CDS.1"/>
    </source>
</evidence>
<feature type="signal peptide" evidence="1">
    <location>
        <begin position="1"/>
        <end position="22"/>
    </location>
</feature>
<protein>
    <submittedName>
        <fullName evidence="2">Uncharacterized protein</fullName>
    </submittedName>
</protein>
<reference evidence="2" key="1">
    <citation type="submission" date="2021-01" db="UniProtKB">
        <authorList>
            <consortium name="EnsemblPlants"/>
        </authorList>
    </citation>
    <scope>IDENTIFICATION</scope>
</reference>
<keyword evidence="1" id="KW-0732">Signal</keyword>
<proteinExistence type="predicted"/>
<accession>A0A7N0UTE3</accession>
<organism evidence="2 3">
    <name type="scientific">Kalanchoe fedtschenkoi</name>
    <name type="common">Lavender scallops</name>
    <name type="synonym">South American air plant</name>
    <dbReference type="NCBI Taxonomy" id="63787"/>
    <lineage>
        <taxon>Eukaryota</taxon>
        <taxon>Viridiplantae</taxon>
        <taxon>Streptophyta</taxon>
        <taxon>Embryophyta</taxon>
        <taxon>Tracheophyta</taxon>
        <taxon>Spermatophyta</taxon>
        <taxon>Magnoliopsida</taxon>
        <taxon>eudicotyledons</taxon>
        <taxon>Gunneridae</taxon>
        <taxon>Pentapetalae</taxon>
        <taxon>Saxifragales</taxon>
        <taxon>Crassulaceae</taxon>
        <taxon>Kalanchoe</taxon>
    </lineage>
</organism>
<feature type="chain" id="PRO_5029560497" evidence="1">
    <location>
        <begin position="23"/>
        <end position="88"/>
    </location>
</feature>
<evidence type="ECO:0000256" key="1">
    <source>
        <dbReference type="SAM" id="SignalP"/>
    </source>
</evidence>
<name>A0A7N0UTE3_KALFE</name>
<dbReference type="Gramene" id="Kaladp0085s0153.1.v1.1">
    <property type="protein sequence ID" value="Kaladp0085s0153.1.v1.1.CDS.1"/>
    <property type="gene ID" value="Kaladp0085s0153.v1.1"/>
</dbReference>
<dbReference type="AlphaFoldDB" id="A0A7N0UTE3"/>